<protein>
    <submittedName>
        <fullName evidence="1">Uncharacterized protein</fullName>
    </submittedName>
</protein>
<accession>A0A6G3TZ36</accession>
<dbReference type="EMBL" id="JAAGMU010000329">
    <property type="protein sequence ID" value="NEC78763.1"/>
    <property type="molecule type" value="Genomic_DNA"/>
</dbReference>
<evidence type="ECO:0000313" key="1">
    <source>
        <dbReference type="EMBL" id="NEC78763.1"/>
    </source>
</evidence>
<reference evidence="1" key="1">
    <citation type="submission" date="2020-01" db="EMBL/GenBank/DDBJ databases">
        <title>Insect and environment-associated Actinomycetes.</title>
        <authorList>
            <person name="Currrie C."/>
            <person name="Chevrette M."/>
            <person name="Carlson C."/>
            <person name="Stubbendieck R."/>
            <person name="Wendt-Pienkowski E."/>
        </authorList>
    </citation>
    <scope>NUCLEOTIDE SEQUENCE</scope>
    <source>
        <strain evidence="1">SID7958</strain>
    </source>
</reference>
<feature type="non-terminal residue" evidence="1">
    <location>
        <position position="84"/>
    </location>
</feature>
<dbReference type="AlphaFoldDB" id="A0A6G3TZ36"/>
<comment type="caution">
    <text evidence="1">The sequence shown here is derived from an EMBL/GenBank/DDBJ whole genome shotgun (WGS) entry which is preliminary data.</text>
</comment>
<feature type="non-terminal residue" evidence="1">
    <location>
        <position position="1"/>
    </location>
</feature>
<name>A0A6G3TZ36_9ACTN</name>
<gene>
    <name evidence="1" type="ORF">G3I38_05745</name>
</gene>
<organism evidence="1">
    <name type="scientific">Streptomyces sp. SID7958</name>
    <dbReference type="NCBI Taxonomy" id="2706093"/>
    <lineage>
        <taxon>Bacteria</taxon>
        <taxon>Bacillati</taxon>
        <taxon>Actinomycetota</taxon>
        <taxon>Actinomycetes</taxon>
        <taxon>Kitasatosporales</taxon>
        <taxon>Streptomycetaceae</taxon>
        <taxon>Streptomyces</taxon>
    </lineage>
</organism>
<sequence length="84" mass="8761">PRHGPSVADARWTPPGGAAREVPVCAADRARLSDGLDPVVREVDTEYGRRPYWEAGPAYGPWAGGYFGGGLLPGLLVGTMLGGL</sequence>
<proteinExistence type="predicted"/>